<proteinExistence type="inferred from homology"/>
<dbReference type="Gene3D" id="3.20.20.80">
    <property type="entry name" value="Glycosidases"/>
    <property type="match status" value="1"/>
</dbReference>
<reference evidence="9 10" key="1">
    <citation type="journal article" date="2019" name="Nat. Med.">
        <title>A library of human gut bacterial isolates paired with longitudinal multiomics data enables mechanistic microbiome research.</title>
        <authorList>
            <person name="Poyet M."/>
            <person name="Groussin M."/>
            <person name="Gibbons S.M."/>
            <person name="Avila-Pacheco J."/>
            <person name="Jiang X."/>
            <person name="Kearney S.M."/>
            <person name="Perrotta A.R."/>
            <person name="Berdy B."/>
            <person name="Zhao S."/>
            <person name="Lieberman T.D."/>
            <person name="Swanson P.K."/>
            <person name="Smith M."/>
            <person name="Roesemann S."/>
            <person name="Alexander J.E."/>
            <person name="Rich S.A."/>
            <person name="Livny J."/>
            <person name="Vlamakis H."/>
            <person name="Clish C."/>
            <person name="Bullock K."/>
            <person name="Deik A."/>
            <person name="Scott J."/>
            <person name="Pierce K.A."/>
            <person name="Xavier R.J."/>
            <person name="Alm E.J."/>
        </authorList>
    </citation>
    <scope>NUCLEOTIDE SEQUENCE [LARGE SCALE GENOMIC DNA]</scope>
    <source>
        <strain evidence="9 10">BIOML-A2</strain>
    </source>
</reference>
<dbReference type="GO" id="GO:0030245">
    <property type="term" value="P:cellulose catabolic process"/>
    <property type="evidence" value="ECO:0007669"/>
    <property type="project" value="UniProtKB-KW"/>
</dbReference>
<dbReference type="Pfam" id="PF00150">
    <property type="entry name" value="Cellulase"/>
    <property type="match status" value="1"/>
</dbReference>
<evidence type="ECO:0000256" key="7">
    <source>
        <dbReference type="RuleBase" id="RU361153"/>
    </source>
</evidence>
<dbReference type="Proteomes" id="UP000323567">
    <property type="component" value="Unassembled WGS sequence"/>
</dbReference>
<name>A0A5B3GDD2_9BACT</name>
<dbReference type="GO" id="GO:0008422">
    <property type="term" value="F:beta-glucosidase activity"/>
    <property type="evidence" value="ECO:0007669"/>
    <property type="project" value="TreeGrafter"/>
</dbReference>
<dbReference type="PANTHER" id="PTHR31297">
    <property type="entry name" value="GLUCAN ENDO-1,6-BETA-GLUCOSIDASE B"/>
    <property type="match status" value="1"/>
</dbReference>
<dbReference type="GO" id="GO:0009986">
    <property type="term" value="C:cell surface"/>
    <property type="evidence" value="ECO:0007669"/>
    <property type="project" value="TreeGrafter"/>
</dbReference>
<evidence type="ECO:0000259" key="8">
    <source>
        <dbReference type="Pfam" id="PF00150"/>
    </source>
</evidence>
<comment type="caution">
    <text evidence="9">The sequence shown here is derived from an EMBL/GenBank/DDBJ whole genome shotgun (WGS) entry which is preliminary data.</text>
</comment>
<dbReference type="SUPFAM" id="SSF51445">
    <property type="entry name" value="(Trans)glycosidases"/>
    <property type="match status" value="1"/>
</dbReference>
<evidence type="ECO:0000256" key="4">
    <source>
        <dbReference type="ARBA" id="ARBA00023277"/>
    </source>
</evidence>
<evidence type="ECO:0000313" key="10">
    <source>
        <dbReference type="Proteomes" id="UP000323567"/>
    </source>
</evidence>
<accession>A0A5B3GDD2</accession>
<dbReference type="GO" id="GO:0005576">
    <property type="term" value="C:extracellular region"/>
    <property type="evidence" value="ECO:0007669"/>
    <property type="project" value="TreeGrafter"/>
</dbReference>
<organism evidence="9 10">
    <name type="scientific">Alistipes shahii</name>
    <dbReference type="NCBI Taxonomy" id="328814"/>
    <lineage>
        <taxon>Bacteria</taxon>
        <taxon>Pseudomonadati</taxon>
        <taxon>Bacteroidota</taxon>
        <taxon>Bacteroidia</taxon>
        <taxon>Bacteroidales</taxon>
        <taxon>Rikenellaceae</taxon>
        <taxon>Alistipes</taxon>
    </lineage>
</organism>
<dbReference type="Gene3D" id="2.60.40.2340">
    <property type="match status" value="1"/>
</dbReference>
<keyword evidence="2 7" id="KW-0378">Hydrolase</keyword>
<evidence type="ECO:0000256" key="6">
    <source>
        <dbReference type="ARBA" id="ARBA00023326"/>
    </source>
</evidence>
<evidence type="ECO:0000256" key="3">
    <source>
        <dbReference type="ARBA" id="ARBA00023001"/>
    </source>
</evidence>
<comment type="similarity">
    <text evidence="1 7">Belongs to the glycosyl hydrolase 5 (cellulase A) family.</text>
</comment>
<evidence type="ECO:0000256" key="5">
    <source>
        <dbReference type="ARBA" id="ARBA00023295"/>
    </source>
</evidence>
<dbReference type="PANTHER" id="PTHR31297:SF41">
    <property type="entry name" value="ENDOGLUCANASE, PUTATIVE (AFU_ORTHOLOGUE AFUA_5G01830)-RELATED"/>
    <property type="match status" value="1"/>
</dbReference>
<dbReference type="PROSITE" id="PS00659">
    <property type="entry name" value="GLYCOSYL_HYDROL_F5"/>
    <property type="match status" value="1"/>
</dbReference>
<dbReference type="InterPro" id="IPR018087">
    <property type="entry name" value="Glyco_hydro_5_CS"/>
</dbReference>
<keyword evidence="3" id="KW-0136">Cellulose degradation</keyword>
<gene>
    <name evidence="9" type="ORF">F2Y13_03535</name>
</gene>
<dbReference type="InterPro" id="IPR017853">
    <property type="entry name" value="GH"/>
</dbReference>
<dbReference type="EMBL" id="VVXK01000003">
    <property type="protein sequence ID" value="KAA2371457.1"/>
    <property type="molecule type" value="Genomic_DNA"/>
</dbReference>
<sequence>MTIIIEKATIKMKKLLKYILLLIYVALMPACGEDSGLDGVFANKPFALVTAADGGRTSISAVIDDGKRTIRLTFDKKRDVDAVELTFQLNPGYAMVSPKEPETTMDLTQPRTVTVSSGAGEVSYEISARNETPVLSASFLFRGKPIEGVIDHETRTVSFPITTIYASEYPEELLGAVPLDITLSDGYRPTSEKVSYDLSTGESFSVYKGRNTYTYRLVADIAPIPVADHLSDFRFRRGVNLAYWMTEADRDWLGYVMPAQFPLWKELGFDHFRVPVDELCIFDREGQFNEKAVGKLHELFTWCEQNGMYAILDMHTLAPREGSDSYREEELYDPAYPEFRTHFVNVWRKLAAEFKGHNPKCVAFELLNEPHDGTPDATGWNKLQNEVLTAVREQDPERIVFVPAMGWQDYNYIKYARVAEEDPNAVVSFHYYLPMLLSHYKMLAWVGYQGAVQYPGVVIPTQSDADKYPQYASFHKTTYNADRIMGEMSNAASDGRNAGLAVHCGEFGCSKNVAEAMRLAWFTDMVAAMEANNIPWTLWECLDGGFGFVDMEYGIYRINCPLLKVLTGKELTDAEAKALLQKYGFKTE</sequence>
<keyword evidence="5 7" id="KW-0326">Glycosidase</keyword>
<evidence type="ECO:0000313" key="9">
    <source>
        <dbReference type="EMBL" id="KAA2371457.1"/>
    </source>
</evidence>
<dbReference type="InterPro" id="IPR001547">
    <property type="entry name" value="Glyco_hydro_5"/>
</dbReference>
<protein>
    <submittedName>
        <fullName evidence="9">Glycoside hydrolase family 5 protein</fullName>
    </submittedName>
</protein>
<keyword evidence="4" id="KW-0119">Carbohydrate metabolism</keyword>
<evidence type="ECO:0000256" key="1">
    <source>
        <dbReference type="ARBA" id="ARBA00005641"/>
    </source>
</evidence>
<dbReference type="InterPro" id="IPR050386">
    <property type="entry name" value="Glycosyl_hydrolase_5"/>
</dbReference>
<evidence type="ECO:0000256" key="2">
    <source>
        <dbReference type="ARBA" id="ARBA00022801"/>
    </source>
</evidence>
<keyword evidence="6" id="KW-0624">Polysaccharide degradation</keyword>
<dbReference type="AlphaFoldDB" id="A0A5B3GDD2"/>
<feature type="domain" description="Glycoside hydrolase family 5" evidence="8">
    <location>
        <begin position="259"/>
        <end position="540"/>
    </location>
</feature>